<dbReference type="InterPro" id="IPR008538">
    <property type="entry name" value="Uma2"/>
</dbReference>
<keyword evidence="2" id="KW-0540">Nuclease</keyword>
<dbReference type="CDD" id="cd06260">
    <property type="entry name" value="DUF820-like"/>
    <property type="match status" value="1"/>
</dbReference>
<dbReference type="PANTHER" id="PTHR35400">
    <property type="entry name" value="SLR1083 PROTEIN"/>
    <property type="match status" value="1"/>
</dbReference>
<name>A0ABW8EMG7_STRT5</name>
<dbReference type="Proteomes" id="UP001617351">
    <property type="component" value="Unassembled WGS sequence"/>
</dbReference>
<dbReference type="InterPro" id="IPR012296">
    <property type="entry name" value="Nuclease_put_TT1808"/>
</dbReference>
<keyword evidence="3" id="KW-1185">Reference proteome</keyword>
<feature type="domain" description="Putative restriction endonuclease" evidence="1">
    <location>
        <begin position="29"/>
        <end position="193"/>
    </location>
</feature>
<evidence type="ECO:0000313" key="3">
    <source>
        <dbReference type="Proteomes" id="UP001617351"/>
    </source>
</evidence>
<protein>
    <submittedName>
        <fullName evidence="2">Uma2 family endonuclease</fullName>
    </submittedName>
</protein>
<evidence type="ECO:0000313" key="2">
    <source>
        <dbReference type="EMBL" id="MFJ2824464.1"/>
    </source>
</evidence>
<reference evidence="2 3" key="1">
    <citation type="submission" date="2024-10" db="EMBL/GenBank/DDBJ databases">
        <title>The Natural Products Discovery Center: Release of the First 8490 Sequenced Strains for Exploring Actinobacteria Biosynthetic Diversity.</title>
        <authorList>
            <person name="Kalkreuter E."/>
            <person name="Kautsar S.A."/>
            <person name="Yang D."/>
            <person name="Bader C.D."/>
            <person name="Teijaro C.N."/>
            <person name="Fluegel L."/>
            <person name="Davis C.M."/>
            <person name="Simpson J.R."/>
            <person name="Lauterbach L."/>
            <person name="Steele A.D."/>
            <person name="Gui C."/>
            <person name="Meng S."/>
            <person name="Li G."/>
            <person name="Viehrig K."/>
            <person name="Ye F."/>
            <person name="Su P."/>
            <person name="Kiefer A.F."/>
            <person name="Nichols A."/>
            <person name="Cepeda A.J."/>
            <person name="Yan W."/>
            <person name="Fan B."/>
            <person name="Jiang Y."/>
            <person name="Adhikari A."/>
            <person name="Zheng C.-J."/>
            <person name="Schuster L."/>
            <person name="Cowan T.M."/>
            <person name="Smanski M.J."/>
            <person name="Chevrette M.G."/>
            <person name="De Carvalho L.P.S."/>
            <person name="Shen B."/>
        </authorList>
    </citation>
    <scope>NUCLEOTIDE SEQUENCE [LARGE SCALE GENOMIC DNA]</scope>
    <source>
        <strain evidence="2 3">NPDC087220</strain>
    </source>
</reference>
<gene>
    <name evidence="2" type="ORF">ACIO7M_25570</name>
</gene>
<dbReference type="GO" id="GO:0004519">
    <property type="term" value="F:endonuclease activity"/>
    <property type="evidence" value="ECO:0007669"/>
    <property type="project" value="UniProtKB-KW"/>
</dbReference>
<dbReference type="Gene3D" id="3.90.1570.10">
    <property type="entry name" value="tt1808, chain A"/>
    <property type="match status" value="1"/>
</dbReference>
<dbReference type="InterPro" id="IPR011335">
    <property type="entry name" value="Restrct_endonuc-II-like"/>
</dbReference>
<keyword evidence="2" id="KW-0255">Endonuclease</keyword>
<keyword evidence="2" id="KW-0378">Hydrolase</keyword>
<dbReference type="EMBL" id="JBIUYY010000012">
    <property type="protein sequence ID" value="MFJ2824464.1"/>
    <property type="molecule type" value="Genomic_DNA"/>
</dbReference>
<dbReference type="RefSeq" id="WP_402384846.1">
    <property type="nucleotide sequence ID" value="NZ_JBIUYY010000012.1"/>
</dbReference>
<dbReference type="Pfam" id="PF05685">
    <property type="entry name" value="Uma2"/>
    <property type="match status" value="1"/>
</dbReference>
<comment type="caution">
    <text evidence="2">The sequence shown here is derived from an EMBL/GenBank/DDBJ whole genome shotgun (WGS) entry which is preliminary data.</text>
</comment>
<proteinExistence type="predicted"/>
<dbReference type="SUPFAM" id="SSF52980">
    <property type="entry name" value="Restriction endonuclease-like"/>
    <property type="match status" value="1"/>
</dbReference>
<organism evidence="2 3">
    <name type="scientific">Streptomyces toxytricini</name>
    <name type="common">Actinomyces toxytricini</name>
    <dbReference type="NCBI Taxonomy" id="67369"/>
    <lineage>
        <taxon>Bacteria</taxon>
        <taxon>Bacillati</taxon>
        <taxon>Actinomycetota</taxon>
        <taxon>Actinomycetes</taxon>
        <taxon>Kitasatosporales</taxon>
        <taxon>Streptomycetaceae</taxon>
        <taxon>Streptomyces</taxon>
    </lineage>
</organism>
<sequence length="200" mass="21880">MTEAVVEPGRDADGGTWEYLLQSWRGLDVPEGRRAEIDGGLIRLGPPPHRRHNAIVDEVQRALYAVLSPDQGIYQTLGVHITPLDKLYVPDLVVVSSQLVEDVEGEVSDPVDAAEAALVVEITSRNNADDDRKKKLWAYAHAPVPVYLLIDRFDGHGPTVTLYTEPRSGAYGSAARFAFGEPVELPAPFPLTLETAGFPR</sequence>
<accession>A0ABW8EMG7</accession>
<evidence type="ECO:0000259" key="1">
    <source>
        <dbReference type="Pfam" id="PF05685"/>
    </source>
</evidence>
<dbReference type="PANTHER" id="PTHR35400:SF3">
    <property type="entry name" value="SLL1072 PROTEIN"/>
    <property type="match status" value="1"/>
</dbReference>